<dbReference type="CDD" id="cd06225">
    <property type="entry name" value="HAMP"/>
    <property type="match status" value="1"/>
</dbReference>
<evidence type="ECO:0000256" key="9">
    <source>
        <dbReference type="ARBA" id="ARBA00022840"/>
    </source>
</evidence>
<name>A0ABS4IP57_9BACL</name>
<keyword evidence="11 12" id="KW-0472">Membrane</keyword>
<comment type="subcellular location">
    <subcellularLocation>
        <location evidence="2">Cell membrane</location>
        <topology evidence="2">Multi-pass membrane protein</topology>
    </subcellularLocation>
</comment>
<dbReference type="RefSeq" id="WP_209970171.1">
    <property type="nucleotide sequence ID" value="NZ_JAGGLB010000002.1"/>
</dbReference>
<dbReference type="CDD" id="cd00075">
    <property type="entry name" value="HATPase"/>
    <property type="match status" value="1"/>
</dbReference>
<feature type="transmembrane region" description="Helical" evidence="12">
    <location>
        <begin position="146"/>
        <end position="168"/>
    </location>
</feature>
<evidence type="ECO:0000259" key="14">
    <source>
        <dbReference type="PROSITE" id="PS50885"/>
    </source>
</evidence>
<evidence type="ECO:0000256" key="1">
    <source>
        <dbReference type="ARBA" id="ARBA00000085"/>
    </source>
</evidence>
<keyword evidence="6 15" id="KW-0808">Transferase</keyword>
<reference evidence="15 16" key="1">
    <citation type="submission" date="2021-03" db="EMBL/GenBank/DDBJ databases">
        <title>Genomic Encyclopedia of Type Strains, Phase IV (KMG-IV): sequencing the most valuable type-strain genomes for metagenomic binning, comparative biology and taxonomic classification.</title>
        <authorList>
            <person name="Goeker M."/>
        </authorList>
    </citation>
    <scope>NUCLEOTIDE SEQUENCE [LARGE SCALE GENOMIC DNA]</scope>
    <source>
        <strain evidence="15 16">DSM 26048</strain>
    </source>
</reference>
<evidence type="ECO:0000313" key="15">
    <source>
        <dbReference type="EMBL" id="MBP1989352.1"/>
    </source>
</evidence>
<dbReference type="Pfam" id="PF00512">
    <property type="entry name" value="HisKA"/>
    <property type="match status" value="1"/>
</dbReference>
<dbReference type="PANTHER" id="PTHR45453">
    <property type="entry name" value="PHOSPHATE REGULON SENSOR PROTEIN PHOR"/>
    <property type="match status" value="1"/>
</dbReference>
<keyword evidence="7" id="KW-0547">Nucleotide-binding</keyword>
<dbReference type="EC" id="2.7.13.3" evidence="3"/>
<evidence type="ECO:0000256" key="12">
    <source>
        <dbReference type="SAM" id="Phobius"/>
    </source>
</evidence>
<keyword evidence="12" id="KW-0812">Transmembrane</keyword>
<sequence>MSVNRKLFIAMASFIVAVSLVFILITHVVVRESLGVITEMSKGEDIDGLSRDFVRYYIENGQSWEGIAKFEPSIDSAEKDLFVSYVITSKARKVLAAGGSAEEKLIMNLGIERSLQMDAATIGYLHYYDPEVANLSKLRIGIPTSVTFLLSTSLIVFIPVALLVAYWISRRFTAPLRQLVPAIDRIGNGEYGTQVQISSKDEYGKVAAAVNSMSSQLQHAEEIRRNLVADVSHELRTPLTVIQGKLDFLQQDGRLIAPEELLTLQDELIRFTRLVDDLHQLSLAEARKLTFEYKQTDVLALMKRTVDRALPGAQDKDIEIVLECEAPDSIIPVDPNRMSQVFLNLLVNAVRYTAFGGSINILLKDERDPSAKASSEKNMLCISITDNGSGIAPEHLPFLFNRFYRTDEARTRNSGGMGLGLAIAQEFILIHNGTIQVESNLGIGTTFTVRLPY</sequence>
<dbReference type="InterPro" id="IPR003660">
    <property type="entry name" value="HAMP_dom"/>
</dbReference>
<dbReference type="PROSITE" id="PS50109">
    <property type="entry name" value="HIS_KIN"/>
    <property type="match status" value="1"/>
</dbReference>
<dbReference type="Pfam" id="PF00672">
    <property type="entry name" value="HAMP"/>
    <property type="match status" value="1"/>
</dbReference>
<dbReference type="SUPFAM" id="SSF55874">
    <property type="entry name" value="ATPase domain of HSP90 chaperone/DNA topoisomerase II/histidine kinase"/>
    <property type="match status" value="1"/>
</dbReference>
<dbReference type="Pfam" id="PF02518">
    <property type="entry name" value="HATPase_c"/>
    <property type="match status" value="1"/>
</dbReference>
<evidence type="ECO:0000256" key="6">
    <source>
        <dbReference type="ARBA" id="ARBA00022679"/>
    </source>
</evidence>
<dbReference type="CDD" id="cd00082">
    <property type="entry name" value="HisKA"/>
    <property type="match status" value="1"/>
</dbReference>
<keyword evidence="16" id="KW-1185">Reference proteome</keyword>
<dbReference type="PRINTS" id="PR00344">
    <property type="entry name" value="BCTRLSENSOR"/>
</dbReference>
<dbReference type="SUPFAM" id="SSF158472">
    <property type="entry name" value="HAMP domain-like"/>
    <property type="match status" value="1"/>
</dbReference>
<dbReference type="SMART" id="SM00304">
    <property type="entry name" value="HAMP"/>
    <property type="match status" value="1"/>
</dbReference>
<evidence type="ECO:0000256" key="11">
    <source>
        <dbReference type="ARBA" id="ARBA00023136"/>
    </source>
</evidence>
<keyword evidence="9" id="KW-0067">ATP-binding</keyword>
<evidence type="ECO:0000256" key="8">
    <source>
        <dbReference type="ARBA" id="ARBA00022777"/>
    </source>
</evidence>
<dbReference type="PANTHER" id="PTHR45453:SF1">
    <property type="entry name" value="PHOSPHATE REGULON SENSOR PROTEIN PHOR"/>
    <property type="match status" value="1"/>
</dbReference>
<evidence type="ECO:0000256" key="7">
    <source>
        <dbReference type="ARBA" id="ARBA00022741"/>
    </source>
</evidence>
<evidence type="ECO:0000256" key="3">
    <source>
        <dbReference type="ARBA" id="ARBA00012438"/>
    </source>
</evidence>
<dbReference type="InterPro" id="IPR003661">
    <property type="entry name" value="HisK_dim/P_dom"/>
</dbReference>
<keyword evidence="4" id="KW-1003">Cell membrane</keyword>
<dbReference type="InterPro" id="IPR036097">
    <property type="entry name" value="HisK_dim/P_sf"/>
</dbReference>
<evidence type="ECO:0000259" key="13">
    <source>
        <dbReference type="PROSITE" id="PS50109"/>
    </source>
</evidence>
<evidence type="ECO:0000256" key="2">
    <source>
        <dbReference type="ARBA" id="ARBA00004651"/>
    </source>
</evidence>
<feature type="domain" description="HAMP" evidence="14">
    <location>
        <begin position="170"/>
        <end position="222"/>
    </location>
</feature>
<dbReference type="SUPFAM" id="SSF47384">
    <property type="entry name" value="Homodimeric domain of signal transducing histidine kinase"/>
    <property type="match status" value="1"/>
</dbReference>
<dbReference type="SMART" id="SM00388">
    <property type="entry name" value="HisKA"/>
    <property type="match status" value="1"/>
</dbReference>
<dbReference type="Gene3D" id="6.10.340.10">
    <property type="match status" value="1"/>
</dbReference>
<dbReference type="InterPro" id="IPR003594">
    <property type="entry name" value="HATPase_dom"/>
</dbReference>
<dbReference type="GO" id="GO:0004673">
    <property type="term" value="F:protein histidine kinase activity"/>
    <property type="evidence" value="ECO:0007669"/>
    <property type="project" value="UniProtKB-EC"/>
</dbReference>
<dbReference type="SMART" id="SM00387">
    <property type="entry name" value="HATPase_c"/>
    <property type="match status" value="1"/>
</dbReference>
<dbReference type="InterPro" id="IPR036890">
    <property type="entry name" value="HATPase_C_sf"/>
</dbReference>
<feature type="domain" description="Histidine kinase" evidence="13">
    <location>
        <begin position="230"/>
        <end position="453"/>
    </location>
</feature>
<comment type="catalytic activity">
    <reaction evidence="1">
        <text>ATP + protein L-histidine = ADP + protein N-phospho-L-histidine.</text>
        <dbReference type="EC" id="2.7.13.3"/>
    </reaction>
</comment>
<gene>
    <name evidence="15" type="ORF">J2Z66_000947</name>
</gene>
<dbReference type="PROSITE" id="PS50885">
    <property type="entry name" value="HAMP"/>
    <property type="match status" value="1"/>
</dbReference>
<dbReference type="Gene3D" id="3.30.565.10">
    <property type="entry name" value="Histidine kinase-like ATPase, C-terminal domain"/>
    <property type="match status" value="1"/>
</dbReference>
<keyword evidence="8 15" id="KW-0418">Kinase</keyword>
<evidence type="ECO:0000256" key="10">
    <source>
        <dbReference type="ARBA" id="ARBA00023012"/>
    </source>
</evidence>
<evidence type="ECO:0000313" key="16">
    <source>
        <dbReference type="Proteomes" id="UP001519287"/>
    </source>
</evidence>
<organism evidence="15 16">
    <name type="scientific">Paenibacillus eucommiae</name>
    <dbReference type="NCBI Taxonomy" id="1355755"/>
    <lineage>
        <taxon>Bacteria</taxon>
        <taxon>Bacillati</taxon>
        <taxon>Bacillota</taxon>
        <taxon>Bacilli</taxon>
        <taxon>Bacillales</taxon>
        <taxon>Paenibacillaceae</taxon>
        <taxon>Paenibacillus</taxon>
    </lineage>
</organism>
<keyword evidence="5" id="KW-0597">Phosphoprotein</keyword>
<dbReference type="EMBL" id="JAGGLB010000002">
    <property type="protein sequence ID" value="MBP1989352.1"/>
    <property type="molecule type" value="Genomic_DNA"/>
</dbReference>
<dbReference type="InterPro" id="IPR005467">
    <property type="entry name" value="His_kinase_dom"/>
</dbReference>
<keyword evidence="10" id="KW-0902">Two-component regulatory system</keyword>
<comment type="caution">
    <text evidence="15">The sequence shown here is derived from an EMBL/GenBank/DDBJ whole genome shotgun (WGS) entry which is preliminary data.</text>
</comment>
<dbReference type="InterPro" id="IPR050351">
    <property type="entry name" value="BphY/WalK/GraS-like"/>
</dbReference>
<protein>
    <recommendedName>
        <fullName evidence="3">histidine kinase</fullName>
        <ecNumber evidence="3">2.7.13.3</ecNumber>
    </recommendedName>
</protein>
<proteinExistence type="predicted"/>
<evidence type="ECO:0000256" key="4">
    <source>
        <dbReference type="ARBA" id="ARBA00022475"/>
    </source>
</evidence>
<keyword evidence="12" id="KW-1133">Transmembrane helix</keyword>
<accession>A0ABS4IP57</accession>
<evidence type="ECO:0000256" key="5">
    <source>
        <dbReference type="ARBA" id="ARBA00022553"/>
    </source>
</evidence>
<dbReference type="Gene3D" id="1.10.287.130">
    <property type="match status" value="1"/>
</dbReference>
<feature type="transmembrane region" description="Helical" evidence="12">
    <location>
        <begin position="7"/>
        <end position="30"/>
    </location>
</feature>
<dbReference type="InterPro" id="IPR004358">
    <property type="entry name" value="Sig_transdc_His_kin-like_C"/>
</dbReference>
<dbReference type="Proteomes" id="UP001519287">
    <property type="component" value="Unassembled WGS sequence"/>
</dbReference>